<keyword evidence="3" id="KW-1185">Reference proteome</keyword>
<gene>
    <name evidence="2" type="ORF">BASA50_002046</name>
</gene>
<feature type="compositionally biased region" description="Basic residues" evidence="1">
    <location>
        <begin position="115"/>
        <end position="128"/>
    </location>
</feature>
<evidence type="ECO:0000256" key="1">
    <source>
        <dbReference type="SAM" id="MobiDB-lite"/>
    </source>
</evidence>
<reference evidence="2 3" key="1">
    <citation type="submission" date="2021-02" db="EMBL/GenBank/DDBJ databases">
        <title>Variation within the Batrachochytrium salamandrivorans European outbreak.</title>
        <authorList>
            <person name="Kelly M."/>
            <person name="Pasmans F."/>
            <person name="Shea T.P."/>
            <person name="Munoz J.F."/>
            <person name="Carranza S."/>
            <person name="Cuomo C.A."/>
            <person name="Martel A."/>
        </authorList>
    </citation>
    <scope>NUCLEOTIDE SEQUENCE [LARGE SCALE GENOMIC DNA]</scope>
    <source>
        <strain evidence="2 3">AMFP18/2</strain>
    </source>
</reference>
<evidence type="ECO:0000313" key="3">
    <source>
        <dbReference type="Proteomes" id="UP001648503"/>
    </source>
</evidence>
<evidence type="ECO:0000313" key="2">
    <source>
        <dbReference type="EMBL" id="KAH6600663.1"/>
    </source>
</evidence>
<protein>
    <recommendedName>
        <fullName evidence="4">HIT-type domain-containing protein</fullName>
    </recommendedName>
</protein>
<dbReference type="Proteomes" id="UP001648503">
    <property type="component" value="Unassembled WGS sequence"/>
</dbReference>
<dbReference type="EMBL" id="JAFCIX010000028">
    <property type="protein sequence ID" value="KAH6600663.1"/>
    <property type="molecule type" value="Genomic_DNA"/>
</dbReference>
<accession>A0ABQ8FM88</accession>
<name>A0ABQ8FM88_9FUNG</name>
<feature type="compositionally biased region" description="Low complexity" evidence="1">
    <location>
        <begin position="129"/>
        <end position="140"/>
    </location>
</feature>
<feature type="region of interest" description="Disordered" evidence="1">
    <location>
        <begin position="114"/>
        <end position="140"/>
    </location>
</feature>
<evidence type="ECO:0008006" key="4">
    <source>
        <dbReference type="Google" id="ProtNLM"/>
    </source>
</evidence>
<organism evidence="2 3">
    <name type="scientific">Batrachochytrium salamandrivorans</name>
    <dbReference type="NCBI Taxonomy" id="1357716"/>
    <lineage>
        <taxon>Eukaryota</taxon>
        <taxon>Fungi</taxon>
        <taxon>Fungi incertae sedis</taxon>
        <taxon>Chytridiomycota</taxon>
        <taxon>Chytridiomycota incertae sedis</taxon>
        <taxon>Chytridiomycetes</taxon>
        <taxon>Rhizophydiales</taxon>
        <taxon>Rhizophydiales incertae sedis</taxon>
        <taxon>Batrachochytrium</taxon>
    </lineage>
</organism>
<sequence>MSLDLDWCMNGCGKRCQLGSLYCSSYCLHSAHSQCDYSNSDVQLAFDSLDLNNHVRRASTHGAVVAPTQYSSATTAIPPVSPALSATSSTATTSPLVLATNITPNTSYSLEFRNRSHSHSNKRHHHNHQYQQQHVPHFVL</sequence>
<proteinExistence type="predicted"/>
<comment type="caution">
    <text evidence="2">The sequence shown here is derived from an EMBL/GenBank/DDBJ whole genome shotgun (WGS) entry which is preliminary data.</text>
</comment>